<evidence type="ECO:0000256" key="12">
    <source>
        <dbReference type="ARBA" id="ARBA00023180"/>
    </source>
</evidence>
<evidence type="ECO:0000256" key="9">
    <source>
        <dbReference type="ARBA" id="ARBA00022989"/>
    </source>
</evidence>
<feature type="domain" description="Ion transport" evidence="19">
    <location>
        <begin position="738"/>
        <end position="997"/>
    </location>
</feature>
<dbReference type="InterPro" id="IPR043203">
    <property type="entry name" value="VGCC_Ca_Na"/>
</dbReference>
<dbReference type="InterPro" id="IPR027359">
    <property type="entry name" value="Volt_channel_dom_sf"/>
</dbReference>
<feature type="transmembrane region" description="Helical" evidence="18">
    <location>
        <begin position="1807"/>
        <end position="1828"/>
    </location>
</feature>
<feature type="region of interest" description="Disordered" evidence="17">
    <location>
        <begin position="669"/>
        <end position="705"/>
    </location>
</feature>
<accession>A0A818FAC0</accession>
<feature type="domain" description="Ion transport" evidence="19">
    <location>
        <begin position="1770"/>
        <end position="2021"/>
    </location>
</feature>
<keyword evidence="10" id="KW-0406">Ion transport</keyword>
<evidence type="ECO:0000256" key="8">
    <source>
        <dbReference type="ARBA" id="ARBA00022882"/>
    </source>
</evidence>
<keyword evidence="5 18" id="KW-0812">Transmembrane</keyword>
<keyword evidence="12" id="KW-0325">Glycoprotein</keyword>
<dbReference type="PANTHER" id="PTHR10037">
    <property type="entry name" value="VOLTAGE-GATED CATION CHANNEL CALCIUM AND SODIUM"/>
    <property type="match status" value="1"/>
</dbReference>
<gene>
    <name evidence="20" type="ORF">OTI717_LOCUS7</name>
</gene>
<feature type="region of interest" description="Disordered" evidence="17">
    <location>
        <begin position="1086"/>
        <end position="1122"/>
    </location>
</feature>
<feature type="transmembrane region" description="Helical" evidence="18">
    <location>
        <begin position="379"/>
        <end position="400"/>
    </location>
</feature>
<dbReference type="GO" id="GO:0005248">
    <property type="term" value="F:voltage-gated sodium channel activity"/>
    <property type="evidence" value="ECO:0007669"/>
    <property type="project" value="TreeGrafter"/>
</dbReference>
<feature type="compositionally biased region" description="Polar residues" evidence="17">
    <location>
        <begin position="2173"/>
        <end position="2182"/>
    </location>
</feature>
<feature type="binding site" evidence="15">
    <location>
        <position position="391"/>
    </location>
    <ligand>
        <name>Ca(2+)</name>
        <dbReference type="ChEBI" id="CHEBI:29108"/>
    </ligand>
</feature>
<dbReference type="GO" id="GO:0005891">
    <property type="term" value="C:voltage-gated calcium channel complex"/>
    <property type="evidence" value="ECO:0007669"/>
    <property type="project" value="InterPro"/>
</dbReference>
<keyword evidence="3 16" id="KW-0109">Calcium transport</keyword>
<feature type="transmembrane region" description="Helical" evidence="18">
    <location>
        <begin position="1481"/>
        <end position="1502"/>
    </location>
</feature>
<keyword evidence="11 18" id="KW-0472">Membrane</keyword>
<feature type="transmembrane region" description="Helical" evidence="18">
    <location>
        <begin position="144"/>
        <end position="163"/>
    </location>
</feature>
<dbReference type="FunFam" id="1.20.120.350:FF:000009">
    <property type="entry name" value="Voltage-dependent T-type calcium channel subunit alpha"/>
    <property type="match status" value="1"/>
</dbReference>
<feature type="transmembrane region" description="Helical" evidence="18">
    <location>
        <begin position="1443"/>
        <end position="1461"/>
    </location>
</feature>
<dbReference type="GO" id="GO:0043005">
    <property type="term" value="C:neuron projection"/>
    <property type="evidence" value="ECO:0007669"/>
    <property type="project" value="TreeGrafter"/>
</dbReference>
<comment type="catalytic activity">
    <reaction evidence="14">
        <text>Ca(2+)(in) = Ca(2+)(out)</text>
        <dbReference type="Rhea" id="RHEA:29671"/>
        <dbReference type="ChEBI" id="CHEBI:29108"/>
    </reaction>
</comment>
<evidence type="ECO:0000256" key="16">
    <source>
        <dbReference type="RuleBase" id="RU003808"/>
    </source>
</evidence>
<keyword evidence="7 15" id="KW-0106">Calcium</keyword>
<sequence>MDKTHLTTTNNINHTINNTNNLYCSSSSTIVPLPNDDRHIHETDRFLNEHASSNIISDLPRSRNLEETDENDLPFPGFVDRVFYCLRQTSPLRYQCLQLITWPWFERISMFVILLNCVTLGMYQPCAHQSGVPVAKKCDTVRCLWLQATDYFIFGFFTIEMCIKMTAMGIFGKGTYLAETWNRLDCFIVIAGLIESLIPGDNLSLSAIRTIRVLRPLRAINRVPSMRILVMLLLDTLPMLGNVLLLCFFVFFIFGIVGVQLWKGLLRNRCFLQLNITSIPDHPLFNDLPLRPFYIPSDHNSFVCSNPQSSGMTKCSEIPTSRKGNMTCELDFHTSYAEIIIDLNKAVNGCINWNQYYQFCNVSDKNPFSGSISFDNIGLAWVVIFQIISLESWVTIMYYIQDAHSFWDWIYFVFLIIIGSFFMINLCLVVIATQFSETKKRETERMLAERRRFSRSSSTLVSDEPGSCWEEAIKYIERLWHHGHRRLIVLWKHYKKKRTKLNEKRLSEVRKHRRKTSTTINNKNSSSIQIQIHSTANSSPLSNLNIIHRPNCPLYQPTHPSTPPSINPYLINAPAASPEVSDIIDSTNAPTPTNEPKIILHSPFVNSSTTSTLSPILSRNRRKKSTDIVELICPDINIISSANNMVENLLDETINKKPNTQFCECQQQDNLNGENNNNDNDNDNDDDNNNDDDDDDDNDINQEKKEKKRSKINILFHQYCLTYLTKIRQTISRFVVSKYFRRIVLSAIVVNTLSMGIEYHGQPPSLTNALEYSNLVFTSLFAIEMILKIIAEGCLKYIKNSYNIFDGVIVIMSVIELQGNQNSGLSVLRTFRLLRVLKLVRFMPTLRRQLVVMLKTMDNVATFFSLLILFIFIFSILGMHLFGGEFCTLQASNLTSHERFDIKCRCCACIEMDMLKNHTDLKDLICIQKRENFDSLRFALLTVFQVLTQEDWNEVLYNGMEKTSAWAALYFIALMTFGNYVLFNLLVAILVEGFSTEKGGNMSESGGSSDRLAKADPFKTQALFTGDVEVPANPHELITDDITSVKNSTTENKNLRAKEVKIMSIPKIAISNEFDSSLKIFETHPQQINTTPTPPSPYKSIIKNRSSQPQTPSSTSTTQSYYTCPTRFDSNFSNDPMRKSFIKNKTSDPNSIKKQTIDENDTEYDISGFSNLEDISKMQTSRNEQQIPRRRGTISTASVLHSNNNLNENVPKKQYSLRKNHSFTYVTNENISTSTFNKSSRNSFIPHITEPPPPLPYAEKNARNSLTQISHGQRQKKSLPVRRTNSYRPSSSSSTTVLRRFILRDGKLIEQDINNSQPIIKRRSTFDNSSYPMTQIETSNTYETVQLEDNEQHIKTNSNNSIRLVIDNNLNTQSIVNDQSDMQLDIERKTKKPQLGIFRACLIRLCGERCFRYLKKRDHYSLYLFSPENRLRRALKYLIAQKTFDYSILFFISLNCITLAMERPSIPPISFEREFLNMTNYIFTAIFTIEMVIKIIAGGLICGSHTYLHTGWNVMDGFLVIISIIDLATMSRGGSAITPINADSDATTRIFSMLRVFRLLRTLRPLRVISRAPGLKLVVQTLLSSLRPIGHIVVICCTFFIIFGILGVQLFKGKFYYCAGEFARNVTTKRQCVEMPDHQWKNQQFNFDNLGQALLALFVLASRDGWIQIMYNGIDAVDVDMQPIRNYNEPKLIYFISFLLLVGFFVLNMFVGVVVENFHKCRAEQEREEKARRTAKRARKIERKRRRMHEIPYYAHFSPWRRRLHDICNSKYFDLIIAAVIGLNVVTMSLEFYLMPPIFDLALDYCNYVFTGVFIIESISKIIALGPLRYFKDKWNQIDTTIVVLSIAGIVMEKMKSGQVLPINPTLIRVMRVLRIARVLKLLKMATGIRALLDTVIQALPQVGNLGLLFFLLFFIFAALGVELFGKLECDDDHPCTGLNKHAHFKDFGMAFLTLFRIATGDNWNGIMKDALRNDDSPHSVKNPFMTALAPIYFVVFVLMAQFVLVNVVVAVLMKKLDESNRMVADEAEIDEEIERQLEADAHDRNYLEQPLLDDKDLDLLNDNTMQLFPLTKQLSLPPNFTFHSMSSPTPRRPKFKTIEVVKGSSLSSVIGSPSRFITLQIDKSSSSVNDEEHIPLNVRTSTEVLYRPTSIISHHRSNTVPSRDRRSDSRIKSNQQTTYLSPTYKRHENIQRSPAPQPFSPSLLPSQARRRIRAIDDPDEIDSPTGSITNRYV</sequence>
<feature type="transmembrane region" description="Helical" evidence="18">
    <location>
        <begin position="243"/>
        <end position="262"/>
    </location>
</feature>
<feature type="region of interest" description="Disordered" evidence="17">
    <location>
        <begin position="2215"/>
        <end position="2234"/>
    </location>
</feature>
<dbReference type="Proteomes" id="UP000663823">
    <property type="component" value="Unassembled WGS sequence"/>
</dbReference>
<dbReference type="GO" id="GO:0086010">
    <property type="term" value="P:membrane depolarization during action potential"/>
    <property type="evidence" value="ECO:0007669"/>
    <property type="project" value="TreeGrafter"/>
</dbReference>
<feature type="binding site" evidence="15">
    <location>
        <position position="1664"/>
    </location>
    <ligand>
        <name>Ca(2+)</name>
        <dbReference type="ChEBI" id="CHEBI:29108"/>
    </ligand>
</feature>
<proteinExistence type="inferred from homology"/>
<evidence type="ECO:0000313" key="21">
    <source>
        <dbReference type="Proteomes" id="UP000663823"/>
    </source>
</evidence>
<dbReference type="InterPro" id="IPR005445">
    <property type="entry name" value="VDCC_T_a1"/>
</dbReference>
<evidence type="ECO:0000259" key="19">
    <source>
        <dbReference type="Pfam" id="PF00520"/>
    </source>
</evidence>
<feature type="compositionally biased region" description="Acidic residues" evidence="17">
    <location>
        <begin position="680"/>
        <end position="700"/>
    </location>
</feature>
<feature type="compositionally biased region" description="Low complexity" evidence="17">
    <location>
        <begin position="1106"/>
        <end position="1122"/>
    </location>
</feature>
<feature type="domain" description="Ion transport" evidence="19">
    <location>
        <begin position="102"/>
        <end position="442"/>
    </location>
</feature>
<feature type="compositionally biased region" description="Basic and acidic residues" evidence="17">
    <location>
        <begin position="2163"/>
        <end position="2172"/>
    </location>
</feature>
<keyword evidence="13" id="KW-0407">Ion channel</keyword>
<feature type="compositionally biased region" description="Low complexity" evidence="17">
    <location>
        <begin position="1282"/>
        <end position="1293"/>
    </location>
</feature>
<feature type="region of interest" description="Disordered" evidence="17">
    <location>
        <begin position="2153"/>
        <end position="2205"/>
    </location>
</feature>
<evidence type="ECO:0000256" key="1">
    <source>
        <dbReference type="ARBA" id="ARBA00004141"/>
    </source>
</evidence>
<feature type="compositionally biased region" description="Polar residues" evidence="17">
    <location>
        <begin position="2225"/>
        <end position="2234"/>
    </location>
</feature>
<dbReference type="FunFam" id="1.20.120.350:FF:000007">
    <property type="entry name" value="Voltage-dependent T-type calcium channel subunit alpha"/>
    <property type="match status" value="1"/>
</dbReference>
<evidence type="ECO:0000256" key="7">
    <source>
        <dbReference type="ARBA" id="ARBA00022837"/>
    </source>
</evidence>
<dbReference type="Gene3D" id="1.10.287.70">
    <property type="match status" value="4"/>
</dbReference>
<comment type="subcellular location">
    <subcellularLocation>
        <location evidence="1 16">Membrane</location>
        <topology evidence="1 16">Multi-pass membrane protein</topology>
    </subcellularLocation>
</comment>
<dbReference type="PRINTS" id="PR00167">
    <property type="entry name" value="CACHANNEL"/>
</dbReference>
<feature type="binding site" evidence="15">
    <location>
        <position position="950"/>
    </location>
    <ligand>
        <name>Ca(2+)</name>
        <dbReference type="ChEBI" id="CHEBI:29108"/>
    </ligand>
</feature>
<keyword evidence="2" id="KW-0813">Transport</keyword>
<keyword evidence="4 16" id="KW-0107">Calcium channel</keyword>
<evidence type="ECO:0000256" key="6">
    <source>
        <dbReference type="ARBA" id="ARBA00022737"/>
    </source>
</evidence>
<feature type="transmembrane region" description="Helical" evidence="18">
    <location>
        <begin position="1992"/>
        <end position="2013"/>
    </location>
</feature>
<keyword evidence="6" id="KW-0677">Repeat</keyword>
<keyword evidence="8 16" id="KW-0851">Voltage-gated channel</keyword>
<feature type="transmembrane region" description="Helical" evidence="18">
    <location>
        <begin position="1692"/>
        <end position="1715"/>
    </location>
</feature>
<comment type="caution">
    <text evidence="20">The sequence shown here is derived from an EMBL/GenBank/DDBJ whole genome shotgun (WGS) entry which is preliminary data.</text>
</comment>
<evidence type="ECO:0000256" key="2">
    <source>
        <dbReference type="ARBA" id="ARBA00022448"/>
    </source>
</evidence>
<evidence type="ECO:0000256" key="17">
    <source>
        <dbReference type="SAM" id="MobiDB-lite"/>
    </source>
</evidence>
<feature type="transmembrane region" description="Helical" evidence="18">
    <location>
        <begin position="1772"/>
        <end position="1795"/>
    </location>
</feature>
<dbReference type="Gene3D" id="1.20.120.350">
    <property type="entry name" value="Voltage-gated potassium channels. Chain C"/>
    <property type="match status" value="4"/>
</dbReference>
<keyword evidence="15" id="KW-0479">Metal-binding</keyword>
<feature type="transmembrane region" description="Helical" evidence="18">
    <location>
        <begin position="860"/>
        <end position="882"/>
    </location>
</feature>
<feature type="region of interest" description="Disordered" evidence="17">
    <location>
        <begin position="1267"/>
        <end position="1293"/>
    </location>
</feature>
<evidence type="ECO:0000256" key="11">
    <source>
        <dbReference type="ARBA" id="ARBA00023136"/>
    </source>
</evidence>
<feature type="transmembrane region" description="Helical" evidence="18">
    <location>
        <begin position="1589"/>
        <end position="1611"/>
    </location>
</feature>
<evidence type="ECO:0000256" key="13">
    <source>
        <dbReference type="ARBA" id="ARBA00023303"/>
    </source>
</evidence>
<dbReference type="GO" id="GO:0001518">
    <property type="term" value="C:voltage-gated sodium channel complex"/>
    <property type="evidence" value="ECO:0007669"/>
    <property type="project" value="TreeGrafter"/>
</dbReference>
<dbReference type="EMBL" id="CAJOAX010000001">
    <property type="protein sequence ID" value="CAF3472193.1"/>
    <property type="molecule type" value="Genomic_DNA"/>
</dbReference>
<dbReference type="GO" id="GO:0008332">
    <property type="term" value="F:low voltage-gated calcium channel activity"/>
    <property type="evidence" value="ECO:0007669"/>
    <property type="project" value="TreeGrafter"/>
</dbReference>
<feature type="transmembrane region" description="Helical" evidence="18">
    <location>
        <begin position="406"/>
        <end position="431"/>
    </location>
</feature>
<dbReference type="FunFam" id="1.10.287.70:FF:000018">
    <property type="entry name" value="Voltage-dependent T-type calcium channel subunit alpha"/>
    <property type="match status" value="1"/>
</dbReference>
<dbReference type="PANTHER" id="PTHR10037:SF230">
    <property type="entry name" value="CA[2+]-CHANNEL PROTEIN ALPHA[[1]] SUBUNIT T, ISOFORM F"/>
    <property type="match status" value="1"/>
</dbReference>
<dbReference type="InterPro" id="IPR005821">
    <property type="entry name" value="Ion_trans_dom"/>
</dbReference>
<evidence type="ECO:0000256" key="4">
    <source>
        <dbReference type="ARBA" id="ARBA00022673"/>
    </source>
</evidence>
<feature type="domain" description="Ion transport" evidence="19">
    <location>
        <begin position="1442"/>
        <end position="1725"/>
    </location>
</feature>
<evidence type="ECO:0000256" key="15">
    <source>
        <dbReference type="PIRSR" id="PIRSR602077-1"/>
    </source>
</evidence>
<evidence type="ECO:0000256" key="14">
    <source>
        <dbReference type="ARBA" id="ARBA00036634"/>
    </source>
</evidence>
<feature type="transmembrane region" description="Helical" evidence="18">
    <location>
        <begin position="1906"/>
        <end position="1925"/>
    </location>
</feature>
<reference evidence="20" key="1">
    <citation type="submission" date="2021-02" db="EMBL/GenBank/DDBJ databases">
        <authorList>
            <person name="Nowell W R."/>
        </authorList>
    </citation>
    <scope>NUCLEOTIDE SEQUENCE</scope>
</reference>
<dbReference type="PRINTS" id="PR01629">
    <property type="entry name" value="TVDCCALPHA1"/>
</dbReference>
<organism evidence="20 21">
    <name type="scientific">Rotaria sordida</name>
    <dbReference type="NCBI Taxonomy" id="392033"/>
    <lineage>
        <taxon>Eukaryota</taxon>
        <taxon>Metazoa</taxon>
        <taxon>Spiralia</taxon>
        <taxon>Gnathifera</taxon>
        <taxon>Rotifera</taxon>
        <taxon>Eurotatoria</taxon>
        <taxon>Bdelloidea</taxon>
        <taxon>Philodinida</taxon>
        <taxon>Philodinidae</taxon>
        <taxon>Rotaria</taxon>
    </lineage>
</organism>
<dbReference type="InterPro" id="IPR002077">
    <property type="entry name" value="VDCCAlpha1"/>
</dbReference>
<protein>
    <recommendedName>
        <fullName evidence="16">Voltage-dependent T-type calcium channel subunit alpha</fullName>
    </recommendedName>
</protein>
<keyword evidence="9 18" id="KW-1133">Transmembrane helix</keyword>
<dbReference type="Pfam" id="PF00520">
    <property type="entry name" value="Ion_trans"/>
    <property type="match status" value="4"/>
</dbReference>
<evidence type="ECO:0000256" key="10">
    <source>
        <dbReference type="ARBA" id="ARBA00023065"/>
    </source>
</evidence>
<evidence type="ECO:0000256" key="18">
    <source>
        <dbReference type="SAM" id="Phobius"/>
    </source>
</evidence>
<dbReference type="FunFam" id="1.10.287.70:FF:000054">
    <property type="entry name" value="Voltage-dependent T-type calcium channel subunit alpha"/>
    <property type="match status" value="1"/>
</dbReference>
<dbReference type="GO" id="GO:0046872">
    <property type="term" value="F:metal ion binding"/>
    <property type="evidence" value="ECO:0007669"/>
    <property type="project" value="UniProtKB-KW"/>
</dbReference>
<name>A0A818FAC0_9BILA</name>
<comment type="similarity">
    <text evidence="16">Belongs to the calcium channel alpha-1 subunit (TC 1.A.1.11) family.</text>
</comment>
<dbReference type="SUPFAM" id="SSF81324">
    <property type="entry name" value="Voltage-gated potassium channels"/>
    <property type="match status" value="4"/>
</dbReference>
<evidence type="ECO:0000256" key="5">
    <source>
        <dbReference type="ARBA" id="ARBA00022692"/>
    </source>
</evidence>
<evidence type="ECO:0000256" key="3">
    <source>
        <dbReference type="ARBA" id="ARBA00022568"/>
    </source>
</evidence>
<dbReference type="FunFam" id="1.20.120.350:FF:000008">
    <property type="entry name" value="Voltage-dependent T-type calcium channel subunit alpha"/>
    <property type="match status" value="1"/>
</dbReference>
<dbReference type="GO" id="GO:0070509">
    <property type="term" value="P:calcium ion import"/>
    <property type="evidence" value="ECO:0007669"/>
    <property type="project" value="TreeGrafter"/>
</dbReference>
<comment type="function">
    <text evidence="16">Voltage-sensitive calcium channels (VSCC) mediate the entry of calcium ions into excitable cells and are also involved in a variety of calcium-dependent processes, including muscle contraction, hormone or neurotransmitter release, gene expression, cell motility, cell division and cell death. This channel gives rise to T-type calcium currents. T-type calcium channels belong to the "low-voltage activated (LVA)" group and are strongly blocked by nickel and mibefradil. A particularity of this type of channels is an opening at quite negative potentials, and a voltage-dependent inactivation. T-type channels serve pacemaking functions in both central neurons and cardiac nodal cells and support calcium signaling in secretory cells and vascular smooth muscle. They may also be involved in the modulation of firing patterns of neurons which is important for information processing as well as in cell growth processes.</text>
</comment>
<evidence type="ECO:0000313" key="20">
    <source>
        <dbReference type="EMBL" id="CAF3472193.1"/>
    </source>
</evidence>
<feature type="transmembrane region" description="Helical" evidence="18">
    <location>
        <begin position="967"/>
        <end position="991"/>
    </location>
</feature>